<sequence>MDESFSCIGSQMINAASKPIPQDEHLKFFTMICVECIRALESEDELNQFLSHQEYFNPYGLEIMNSSSYGLLPKIKILKFWAKNMFIYLKSKNIRGAENLISTVNHLVKYDFEEISAKMEEYQEGLVAGKFRLKKPILHGFLTYYAQNTKHKGNIEFIMDPINETCKPGCSMPGIGS</sequence>
<dbReference type="InParanoid" id="F4RIE5"/>
<dbReference type="HOGENOM" id="CLU_1518196_0_0_1"/>
<protein>
    <submittedName>
        <fullName evidence="1">Uncharacterized protein</fullName>
    </submittedName>
</protein>
<dbReference type="Proteomes" id="UP000001072">
    <property type="component" value="Unassembled WGS sequence"/>
</dbReference>
<reference evidence="2" key="1">
    <citation type="journal article" date="2011" name="Proc. Natl. Acad. Sci. U.S.A.">
        <title>Obligate biotrophy features unraveled by the genomic analysis of rust fungi.</title>
        <authorList>
            <person name="Duplessis S."/>
            <person name="Cuomo C.A."/>
            <person name="Lin Y.-C."/>
            <person name="Aerts A."/>
            <person name="Tisserant E."/>
            <person name="Veneault-Fourrey C."/>
            <person name="Joly D.L."/>
            <person name="Hacquard S."/>
            <person name="Amselem J."/>
            <person name="Cantarel B.L."/>
            <person name="Chiu R."/>
            <person name="Coutinho P.M."/>
            <person name="Feau N."/>
            <person name="Field M."/>
            <person name="Frey P."/>
            <person name="Gelhaye E."/>
            <person name="Goldberg J."/>
            <person name="Grabherr M.G."/>
            <person name="Kodira C.D."/>
            <person name="Kohler A."/>
            <person name="Kuees U."/>
            <person name="Lindquist E.A."/>
            <person name="Lucas S.M."/>
            <person name="Mago R."/>
            <person name="Mauceli E."/>
            <person name="Morin E."/>
            <person name="Murat C."/>
            <person name="Pangilinan J.L."/>
            <person name="Park R."/>
            <person name="Pearson M."/>
            <person name="Quesneville H."/>
            <person name="Rouhier N."/>
            <person name="Sakthikumar S."/>
            <person name="Salamov A.A."/>
            <person name="Schmutz J."/>
            <person name="Selles B."/>
            <person name="Shapiro H."/>
            <person name="Tanguay P."/>
            <person name="Tuskan G.A."/>
            <person name="Henrissat B."/>
            <person name="Van de Peer Y."/>
            <person name="Rouze P."/>
            <person name="Ellis J.G."/>
            <person name="Dodds P.N."/>
            <person name="Schein J.E."/>
            <person name="Zhong S."/>
            <person name="Hamelin R.C."/>
            <person name="Grigoriev I.V."/>
            <person name="Szabo L.J."/>
            <person name="Martin F."/>
        </authorList>
    </citation>
    <scope>NUCLEOTIDE SEQUENCE [LARGE SCALE GENOMIC DNA]</scope>
    <source>
        <strain evidence="2">98AG31 / pathotype 3-4-7</strain>
    </source>
</reference>
<dbReference type="GeneID" id="18929922"/>
<accession>F4RIE5</accession>
<gene>
    <name evidence="1" type="ORF">MELLADRAFT_62510</name>
</gene>
<keyword evidence="2" id="KW-1185">Reference proteome</keyword>
<dbReference type="AlphaFoldDB" id="F4RIE5"/>
<organism evidence="2">
    <name type="scientific">Melampsora larici-populina (strain 98AG31 / pathotype 3-4-7)</name>
    <name type="common">Poplar leaf rust fungus</name>
    <dbReference type="NCBI Taxonomy" id="747676"/>
    <lineage>
        <taxon>Eukaryota</taxon>
        <taxon>Fungi</taxon>
        <taxon>Dikarya</taxon>
        <taxon>Basidiomycota</taxon>
        <taxon>Pucciniomycotina</taxon>
        <taxon>Pucciniomycetes</taxon>
        <taxon>Pucciniales</taxon>
        <taxon>Melampsoraceae</taxon>
        <taxon>Melampsora</taxon>
    </lineage>
</organism>
<dbReference type="VEuPathDB" id="FungiDB:MELLADRAFT_62510"/>
<name>F4RIE5_MELLP</name>
<evidence type="ECO:0000313" key="2">
    <source>
        <dbReference type="Proteomes" id="UP000001072"/>
    </source>
</evidence>
<proteinExistence type="predicted"/>
<dbReference type="OrthoDB" id="10553657at2759"/>
<dbReference type="KEGG" id="mlr:MELLADRAFT_62510"/>
<dbReference type="EMBL" id="GL883103">
    <property type="protein sequence ID" value="EGG07687.1"/>
    <property type="molecule type" value="Genomic_DNA"/>
</dbReference>
<dbReference type="RefSeq" id="XP_007409019.1">
    <property type="nucleotide sequence ID" value="XM_007408957.1"/>
</dbReference>
<evidence type="ECO:0000313" key="1">
    <source>
        <dbReference type="EMBL" id="EGG07687.1"/>
    </source>
</evidence>